<dbReference type="Pfam" id="PF04964">
    <property type="entry name" value="Flp_Fap"/>
    <property type="match status" value="1"/>
</dbReference>
<sequence>MVLIIWFRCEPAKMTVFEIFHRDETASAAVEYGLIGALVSIAIMASLFQLAASLSLDSIATLVTGATQ</sequence>
<evidence type="ECO:0000256" key="1">
    <source>
        <dbReference type="SAM" id="Phobius"/>
    </source>
</evidence>
<dbReference type="AlphaFoldDB" id="A0A318T391"/>
<proteinExistence type="predicted"/>
<protein>
    <submittedName>
        <fullName evidence="2">Flp pilus assembly pilin Flp</fullName>
    </submittedName>
</protein>
<reference evidence="2 3" key="1">
    <citation type="submission" date="2018-06" db="EMBL/GenBank/DDBJ databases">
        <title>Genomic Encyclopedia of Type Strains, Phase III (KMG-III): the genomes of soil and plant-associated and newly described type strains.</title>
        <authorList>
            <person name="Whitman W."/>
        </authorList>
    </citation>
    <scope>NUCLEOTIDE SEQUENCE [LARGE SCALE GENOMIC DNA]</scope>
    <source>
        <strain evidence="2 3">ORS 1419</strain>
    </source>
</reference>
<dbReference type="Proteomes" id="UP000247454">
    <property type="component" value="Unassembled WGS sequence"/>
</dbReference>
<dbReference type="InterPro" id="IPR007047">
    <property type="entry name" value="Flp_Fap"/>
</dbReference>
<evidence type="ECO:0000313" key="3">
    <source>
        <dbReference type="Proteomes" id="UP000247454"/>
    </source>
</evidence>
<comment type="caution">
    <text evidence="2">The sequence shown here is derived from an EMBL/GenBank/DDBJ whole genome shotgun (WGS) entry which is preliminary data.</text>
</comment>
<feature type="transmembrane region" description="Helical" evidence="1">
    <location>
        <begin position="32"/>
        <end position="52"/>
    </location>
</feature>
<keyword evidence="3" id="KW-1185">Reference proteome</keyword>
<keyword evidence="1" id="KW-0812">Transmembrane</keyword>
<keyword evidence="1" id="KW-0472">Membrane</keyword>
<gene>
    <name evidence="2" type="ORF">C7477_10478</name>
</gene>
<keyword evidence="1" id="KW-1133">Transmembrane helix</keyword>
<organism evidence="2 3">
    <name type="scientific">Phyllobacterium leguminum</name>
    <dbReference type="NCBI Taxonomy" id="314237"/>
    <lineage>
        <taxon>Bacteria</taxon>
        <taxon>Pseudomonadati</taxon>
        <taxon>Pseudomonadota</taxon>
        <taxon>Alphaproteobacteria</taxon>
        <taxon>Hyphomicrobiales</taxon>
        <taxon>Phyllobacteriaceae</taxon>
        <taxon>Phyllobacterium</taxon>
    </lineage>
</organism>
<dbReference type="EMBL" id="QJTF01000004">
    <property type="protein sequence ID" value="PYE89243.1"/>
    <property type="molecule type" value="Genomic_DNA"/>
</dbReference>
<evidence type="ECO:0000313" key="2">
    <source>
        <dbReference type="EMBL" id="PYE89243.1"/>
    </source>
</evidence>
<accession>A0A318T391</accession>
<name>A0A318T391_9HYPH</name>